<organism evidence="1 2">
    <name type="scientific">Forsythia ovata</name>
    <dbReference type="NCBI Taxonomy" id="205694"/>
    <lineage>
        <taxon>Eukaryota</taxon>
        <taxon>Viridiplantae</taxon>
        <taxon>Streptophyta</taxon>
        <taxon>Embryophyta</taxon>
        <taxon>Tracheophyta</taxon>
        <taxon>Spermatophyta</taxon>
        <taxon>Magnoliopsida</taxon>
        <taxon>eudicotyledons</taxon>
        <taxon>Gunneridae</taxon>
        <taxon>Pentapetalae</taxon>
        <taxon>asterids</taxon>
        <taxon>lamiids</taxon>
        <taxon>Lamiales</taxon>
        <taxon>Oleaceae</taxon>
        <taxon>Forsythieae</taxon>
        <taxon>Forsythia</taxon>
    </lineage>
</organism>
<gene>
    <name evidence="1" type="ORF">Fot_05076</name>
</gene>
<dbReference type="Proteomes" id="UP001604277">
    <property type="component" value="Unassembled WGS sequence"/>
</dbReference>
<evidence type="ECO:0000313" key="2">
    <source>
        <dbReference type="Proteomes" id="UP001604277"/>
    </source>
</evidence>
<dbReference type="PANTHER" id="PTHR15140:SF37">
    <property type="entry name" value="UBIQUITIN-LIKE DOMAIN-CONTAINING PROTEIN"/>
    <property type="match status" value="1"/>
</dbReference>
<protein>
    <submittedName>
        <fullName evidence="1">Late blight resistance protein-like protein R1B-14</fullName>
    </submittedName>
</protein>
<sequence>MNDSSISSLKISEQTEKILRSLPNLHKLKSRLGSSLIYSFDLLNRLESLNLSPDYSNAGDSCYSLISLSLNLNKMTLFDVHVSQKQMEIIGRLLYLEVRKVSLVAQLKFLKLDDIQLAEWNASSDYFLRLQLLVLRHFDHLKMIPSSLGDIPILQTGAELGFFWRRD</sequence>
<accession>A0ABD1WP37</accession>
<reference evidence="2" key="1">
    <citation type="submission" date="2024-07" db="EMBL/GenBank/DDBJ databases">
        <title>Two chromosome-level genome assemblies of Korean endemic species Abeliophyllum distichum and Forsythia ovata (Oleaceae).</title>
        <authorList>
            <person name="Jang H."/>
        </authorList>
    </citation>
    <scope>NUCLEOTIDE SEQUENCE [LARGE SCALE GENOMIC DNA]</scope>
</reference>
<dbReference type="AlphaFoldDB" id="A0ABD1WP37"/>
<keyword evidence="2" id="KW-1185">Reference proteome</keyword>
<evidence type="ECO:0000313" key="1">
    <source>
        <dbReference type="EMBL" id="KAL2551457.1"/>
    </source>
</evidence>
<dbReference type="PANTHER" id="PTHR15140">
    <property type="entry name" value="TUBULIN-SPECIFIC CHAPERONE E"/>
    <property type="match status" value="1"/>
</dbReference>
<name>A0ABD1WP37_9LAMI</name>
<proteinExistence type="predicted"/>
<comment type="caution">
    <text evidence="1">The sequence shown here is derived from an EMBL/GenBank/DDBJ whole genome shotgun (WGS) entry which is preliminary data.</text>
</comment>
<dbReference type="EMBL" id="JBFOLJ010000002">
    <property type="protein sequence ID" value="KAL2551457.1"/>
    <property type="molecule type" value="Genomic_DNA"/>
</dbReference>